<comment type="caution">
    <text evidence="1">The sequence shown here is derived from an EMBL/GenBank/DDBJ whole genome shotgun (WGS) entry which is preliminary data.</text>
</comment>
<organism evidence="1 2">
    <name type="scientific">Dysgonomonas alginatilytica</name>
    <dbReference type="NCBI Taxonomy" id="1605892"/>
    <lineage>
        <taxon>Bacteria</taxon>
        <taxon>Pseudomonadati</taxon>
        <taxon>Bacteroidota</taxon>
        <taxon>Bacteroidia</taxon>
        <taxon>Bacteroidales</taxon>
        <taxon>Dysgonomonadaceae</taxon>
        <taxon>Dysgonomonas</taxon>
    </lineage>
</organism>
<dbReference type="Proteomes" id="UP000247973">
    <property type="component" value="Unassembled WGS sequence"/>
</dbReference>
<evidence type="ECO:0000313" key="2">
    <source>
        <dbReference type="Proteomes" id="UP000247973"/>
    </source>
</evidence>
<reference evidence="1 2" key="1">
    <citation type="submission" date="2018-03" db="EMBL/GenBank/DDBJ databases">
        <title>Genomic Encyclopedia of Archaeal and Bacterial Type Strains, Phase II (KMG-II): from individual species to whole genera.</title>
        <authorList>
            <person name="Goeker M."/>
        </authorList>
    </citation>
    <scope>NUCLEOTIDE SEQUENCE [LARGE SCALE GENOMIC DNA]</scope>
    <source>
        <strain evidence="1 2">DSM 100214</strain>
    </source>
</reference>
<name>A0A2V3PRS9_9BACT</name>
<dbReference type="EMBL" id="QICL01000004">
    <property type="protein sequence ID" value="PXV66906.1"/>
    <property type="molecule type" value="Genomic_DNA"/>
</dbReference>
<evidence type="ECO:0000313" key="1">
    <source>
        <dbReference type="EMBL" id="PXV66906.1"/>
    </source>
</evidence>
<keyword evidence="2" id="KW-1185">Reference proteome</keyword>
<dbReference type="AlphaFoldDB" id="A0A2V3PRS9"/>
<proteinExistence type="predicted"/>
<gene>
    <name evidence="1" type="ORF">CLV62_104167</name>
</gene>
<accession>A0A2V3PRS9</accession>
<protein>
    <submittedName>
        <fullName evidence="1">Uncharacterized protein</fullName>
    </submittedName>
</protein>
<sequence length="59" mass="7041">MEKAKQYTPILICKIPRTIILLDNDLSEEQKQRRISRYFDKKGNFKIDTVKEHTIFGTK</sequence>